<dbReference type="AlphaFoldDB" id="A0A094W9P6"/>
<evidence type="ECO:0000256" key="1">
    <source>
        <dbReference type="SAM" id="MobiDB-lite"/>
    </source>
</evidence>
<gene>
    <name evidence="2" type="ORF">LptCag_0271</name>
</gene>
<dbReference type="Proteomes" id="UP000029452">
    <property type="component" value="Unassembled WGS sequence"/>
</dbReference>
<proteinExistence type="predicted"/>
<evidence type="ECO:0000313" key="3">
    <source>
        <dbReference type="Proteomes" id="UP000029452"/>
    </source>
</evidence>
<protein>
    <submittedName>
        <fullName evidence="2">Uncharacterized protein</fullName>
    </submittedName>
</protein>
<accession>A0A094W9P6</accession>
<feature type="region of interest" description="Disordered" evidence="1">
    <location>
        <begin position="18"/>
        <end position="38"/>
    </location>
</feature>
<sequence length="38" mass="4006">MFDRLPDVCDVHGMLLEGVPPDPLSGAGSPPGIRCLSR</sequence>
<organism evidence="2 3">
    <name type="scientific">Leptospirillum ferriphilum</name>
    <dbReference type="NCBI Taxonomy" id="178606"/>
    <lineage>
        <taxon>Bacteria</taxon>
        <taxon>Pseudomonadati</taxon>
        <taxon>Nitrospirota</taxon>
        <taxon>Nitrospiria</taxon>
        <taxon>Nitrospirales</taxon>
        <taxon>Nitrospiraceae</taxon>
        <taxon>Leptospirillum</taxon>
    </lineage>
</organism>
<dbReference type="EMBL" id="JPGK01000007">
    <property type="protein sequence ID" value="KGA93235.1"/>
    <property type="molecule type" value="Genomic_DNA"/>
</dbReference>
<evidence type="ECO:0000313" key="2">
    <source>
        <dbReference type="EMBL" id="KGA93235.1"/>
    </source>
</evidence>
<comment type="caution">
    <text evidence="2">The sequence shown here is derived from an EMBL/GenBank/DDBJ whole genome shotgun (WGS) entry which is preliminary data.</text>
</comment>
<name>A0A094W9P6_9BACT</name>
<reference evidence="2 3" key="1">
    <citation type="submission" date="2014-06" db="EMBL/GenBank/DDBJ databases">
        <title>Draft genome sequence of iron oxidizing acidophile Leptospirillum ferriphilum DSM14647.</title>
        <authorList>
            <person name="Cardenas J.P."/>
            <person name="Lazcano M."/>
            <person name="Ossandon F.J."/>
            <person name="Corbett M."/>
            <person name="Holmes D.S."/>
            <person name="Watkin E."/>
        </authorList>
    </citation>
    <scope>NUCLEOTIDE SEQUENCE [LARGE SCALE GENOMIC DNA]</scope>
    <source>
        <strain evidence="2 3">DSM 14647</strain>
    </source>
</reference>